<comment type="caution">
    <text evidence="1">The sequence shown here is derived from an EMBL/GenBank/DDBJ whole genome shotgun (WGS) entry which is preliminary data.</text>
</comment>
<proteinExistence type="predicted"/>
<dbReference type="InterPro" id="IPR032587">
    <property type="entry name" value="DUF4911"/>
</dbReference>
<dbReference type="EMBL" id="JANPWE010000011">
    <property type="protein sequence ID" value="MCR6546775.1"/>
    <property type="molecule type" value="Genomic_DNA"/>
</dbReference>
<dbReference type="Pfam" id="PF16256">
    <property type="entry name" value="DUF4911"/>
    <property type="match status" value="1"/>
</dbReference>
<dbReference type="Proteomes" id="UP001524944">
    <property type="component" value="Unassembled WGS sequence"/>
</dbReference>
<organism evidence="1 2">
    <name type="scientific">Dehalobacterium formicoaceticum</name>
    <dbReference type="NCBI Taxonomy" id="51515"/>
    <lineage>
        <taxon>Bacteria</taxon>
        <taxon>Bacillati</taxon>
        <taxon>Bacillota</taxon>
        <taxon>Clostridia</taxon>
        <taxon>Eubacteriales</taxon>
        <taxon>Peptococcaceae</taxon>
        <taxon>Dehalobacterium</taxon>
    </lineage>
</organism>
<sequence>MAAESLNIWVRLDPQNIDVFNKIIEGYDNLALVTAIEPALGQLLVRVTPDTKKDTLRLLKHLPFPIEIVSES</sequence>
<name>A0ABT1Y9J4_9FIRM</name>
<accession>A0ABT1Y9J4</accession>
<dbReference type="RefSeq" id="WP_257914053.1">
    <property type="nucleotide sequence ID" value="NZ_JANPWE010000011.1"/>
</dbReference>
<evidence type="ECO:0000313" key="1">
    <source>
        <dbReference type="EMBL" id="MCR6546775.1"/>
    </source>
</evidence>
<gene>
    <name evidence="1" type="ORF">NVS47_14860</name>
</gene>
<protein>
    <submittedName>
        <fullName evidence="1">DUF4911 domain-containing protein</fullName>
    </submittedName>
</protein>
<evidence type="ECO:0000313" key="2">
    <source>
        <dbReference type="Proteomes" id="UP001524944"/>
    </source>
</evidence>
<reference evidence="1 2" key="1">
    <citation type="submission" date="2022-08" db="EMBL/GenBank/DDBJ databases">
        <title>Proteogenomics of the novel Dehalobacterium formicoaceticum strain EZ94 highlights a key role of methyltransferases during anaerobic dichloromethane degradation.</title>
        <authorList>
            <person name="Wasmund K."/>
        </authorList>
    </citation>
    <scope>NUCLEOTIDE SEQUENCE [LARGE SCALE GENOMIC DNA]</scope>
    <source>
        <strain evidence="1 2">EZ94</strain>
    </source>
</reference>
<keyword evidence="2" id="KW-1185">Reference proteome</keyword>